<dbReference type="PANTHER" id="PTHR13155">
    <property type="entry name" value="A-KINASE ANCHOR PROTEINS"/>
    <property type="match status" value="1"/>
</dbReference>
<feature type="transmembrane region" description="Helical" evidence="1">
    <location>
        <begin position="240"/>
        <end position="260"/>
    </location>
</feature>
<proteinExistence type="predicted"/>
<dbReference type="GO" id="GO:0005886">
    <property type="term" value="C:plasma membrane"/>
    <property type="evidence" value="ECO:0007669"/>
    <property type="project" value="TreeGrafter"/>
</dbReference>
<evidence type="ECO:0000313" key="3">
    <source>
        <dbReference type="Proteomes" id="UP000605846"/>
    </source>
</evidence>
<keyword evidence="3" id="KW-1185">Reference proteome</keyword>
<feature type="transmembrane region" description="Helical" evidence="1">
    <location>
        <begin position="208"/>
        <end position="233"/>
    </location>
</feature>
<feature type="transmembrane region" description="Helical" evidence="1">
    <location>
        <begin position="295"/>
        <end position="315"/>
    </location>
</feature>
<dbReference type="PANTHER" id="PTHR13155:SF1">
    <property type="entry name" value="A-KINASE ANCHOR PROTEIN 10, MITOCHONDRIAL"/>
    <property type="match status" value="1"/>
</dbReference>
<dbReference type="Proteomes" id="UP000605846">
    <property type="component" value="Unassembled WGS sequence"/>
</dbReference>
<dbReference type="GO" id="GO:0008104">
    <property type="term" value="P:intracellular protein localization"/>
    <property type="evidence" value="ECO:0007669"/>
    <property type="project" value="TreeGrafter"/>
</dbReference>
<keyword evidence="1" id="KW-1133">Transmembrane helix</keyword>
<evidence type="ECO:0000313" key="2">
    <source>
        <dbReference type="EMBL" id="KAF7729358.1"/>
    </source>
</evidence>
<organism evidence="2 3">
    <name type="scientific">Apophysomyces ossiformis</name>
    <dbReference type="NCBI Taxonomy" id="679940"/>
    <lineage>
        <taxon>Eukaryota</taxon>
        <taxon>Fungi</taxon>
        <taxon>Fungi incertae sedis</taxon>
        <taxon>Mucoromycota</taxon>
        <taxon>Mucoromycotina</taxon>
        <taxon>Mucoromycetes</taxon>
        <taxon>Mucorales</taxon>
        <taxon>Mucorineae</taxon>
        <taxon>Mucoraceae</taxon>
        <taxon>Apophysomyces</taxon>
    </lineage>
</organism>
<protein>
    <submittedName>
        <fullName evidence="2">Bud site selection protein, Revert to axial protein 1</fullName>
    </submittedName>
</protein>
<dbReference type="InterPro" id="IPR036305">
    <property type="entry name" value="RGS_sf"/>
</dbReference>
<reference evidence="2" key="1">
    <citation type="submission" date="2020-01" db="EMBL/GenBank/DDBJ databases">
        <title>Genome Sequencing of Three Apophysomyces-Like Fungal Strains Confirms a Novel Fungal Genus in the Mucoromycota with divergent Burkholderia-like Endosymbiotic Bacteria.</title>
        <authorList>
            <person name="Stajich J.E."/>
            <person name="Macias A.M."/>
            <person name="Carter-House D."/>
            <person name="Lovett B."/>
            <person name="Kasson L.R."/>
            <person name="Berry K."/>
            <person name="Grigoriev I."/>
            <person name="Chang Y."/>
            <person name="Spatafora J."/>
            <person name="Kasson M.T."/>
        </authorList>
    </citation>
    <scope>NUCLEOTIDE SEQUENCE</scope>
    <source>
        <strain evidence="2">NRRL A-21654</strain>
    </source>
</reference>
<keyword evidence="1" id="KW-0812">Transmembrane</keyword>
<dbReference type="EMBL" id="JABAYA010000026">
    <property type="protein sequence ID" value="KAF7729358.1"/>
    <property type="molecule type" value="Genomic_DNA"/>
</dbReference>
<dbReference type="AlphaFoldDB" id="A0A8H7BXJ2"/>
<keyword evidence="1" id="KW-0472">Membrane</keyword>
<accession>A0A8H7BXJ2</accession>
<dbReference type="Gene3D" id="1.10.167.10">
    <property type="entry name" value="Regulator of G-protein Signalling 4, domain 2"/>
    <property type="match status" value="1"/>
</dbReference>
<gene>
    <name evidence="2" type="primary">RAX1_1</name>
    <name evidence="2" type="ORF">EC973_004614</name>
</gene>
<name>A0A8H7BXJ2_9FUNG</name>
<dbReference type="OrthoDB" id="5876363at2759"/>
<dbReference type="InterPro" id="IPR052246">
    <property type="entry name" value="Cell_Polariz_PKAAnc"/>
</dbReference>
<sequence length="320" mass="36896">MTTEKQQSLHVLPTLDEVLQRKTRPPVCLYNYYIVLRDRLELEILLDFWLDVQQANVLYRRYHKHKNKQQQVDHHVTTPTTPTTIAPSSLKDTYLLTHMLLSAQTPRPSMATTSSACSVHKRAPPPTQADMMDVVERIFLRYFVPSAEKELHLLPDSMREGVLRDFKPTENPAIFNEPKDYVHHLLQSTFPLFLRYKVLMNMTLHQQIGRIACGLFGLLVGFSLEFSLIFLNIQPWQKRLWGIFPIAFGVFCLVTGLAGLDPTWVLCFHVSETTTFRFNTICQPYVKDILVSRSIVVLTIIFLLSAILLVVFCNLPGKRL</sequence>
<evidence type="ECO:0000256" key="1">
    <source>
        <dbReference type="SAM" id="Phobius"/>
    </source>
</evidence>
<dbReference type="SUPFAM" id="SSF48097">
    <property type="entry name" value="Regulator of G-protein signaling, RGS"/>
    <property type="match status" value="1"/>
</dbReference>
<comment type="caution">
    <text evidence="2">The sequence shown here is derived from an EMBL/GenBank/DDBJ whole genome shotgun (WGS) entry which is preliminary data.</text>
</comment>
<dbReference type="InterPro" id="IPR044926">
    <property type="entry name" value="RGS_subdomain_2"/>
</dbReference>